<evidence type="ECO:0000256" key="4">
    <source>
        <dbReference type="ARBA" id="ARBA00022806"/>
    </source>
</evidence>
<dbReference type="AlphaFoldDB" id="A0A517PN45"/>
<dbReference type="EC" id="5.6.2.4" evidence="8"/>
<dbReference type="InterPro" id="IPR014017">
    <property type="entry name" value="DNA_helicase_UvrD-like_C"/>
</dbReference>
<dbReference type="Gene3D" id="1.10.486.10">
    <property type="entry name" value="PCRA, domain 4"/>
    <property type="match status" value="1"/>
</dbReference>
<dbReference type="GO" id="GO:0005829">
    <property type="term" value="C:cytosol"/>
    <property type="evidence" value="ECO:0007669"/>
    <property type="project" value="TreeGrafter"/>
</dbReference>
<dbReference type="PROSITE" id="PS51198">
    <property type="entry name" value="UVRD_HELICASE_ATP_BIND"/>
    <property type="match status" value="1"/>
</dbReference>
<keyword evidence="14" id="KW-1185">Reference proteome</keyword>
<comment type="catalytic activity">
    <reaction evidence="9">
        <text>ATP + H2O = ADP + phosphate + H(+)</text>
        <dbReference type="Rhea" id="RHEA:13065"/>
        <dbReference type="ChEBI" id="CHEBI:15377"/>
        <dbReference type="ChEBI" id="CHEBI:15378"/>
        <dbReference type="ChEBI" id="CHEBI:30616"/>
        <dbReference type="ChEBI" id="CHEBI:43474"/>
        <dbReference type="ChEBI" id="CHEBI:456216"/>
        <dbReference type="EC" id="5.6.2.4"/>
    </reaction>
</comment>
<reference evidence="13 14" key="1">
    <citation type="submission" date="2019-02" db="EMBL/GenBank/DDBJ databases">
        <title>Deep-cultivation of Planctomycetes and their phenomic and genomic characterization uncovers novel biology.</title>
        <authorList>
            <person name="Wiegand S."/>
            <person name="Jogler M."/>
            <person name="Boedeker C."/>
            <person name="Pinto D."/>
            <person name="Vollmers J."/>
            <person name="Rivas-Marin E."/>
            <person name="Kohn T."/>
            <person name="Peeters S.H."/>
            <person name="Heuer A."/>
            <person name="Rast P."/>
            <person name="Oberbeckmann S."/>
            <person name="Bunk B."/>
            <person name="Jeske O."/>
            <person name="Meyerdierks A."/>
            <person name="Storesund J.E."/>
            <person name="Kallscheuer N."/>
            <person name="Luecker S."/>
            <person name="Lage O.M."/>
            <person name="Pohl T."/>
            <person name="Merkel B.J."/>
            <person name="Hornburger P."/>
            <person name="Mueller R.-W."/>
            <person name="Bruemmer F."/>
            <person name="Labrenz M."/>
            <person name="Spormann A.M."/>
            <person name="Op den Camp H."/>
            <person name="Overmann J."/>
            <person name="Amann R."/>
            <person name="Jetten M.S.M."/>
            <person name="Mascher T."/>
            <person name="Medema M.H."/>
            <person name="Devos D.P."/>
            <person name="Kaster A.-K."/>
            <person name="Ovreas L."/>
            <person name="Rohde M."/>
            <person name="Galperin M.Y."/>
            <person name="Jogler C."/>
        </authorList>
    </citation>
    <scope>NUCLEOTIDE SEQUENCE [LARGE SCALE GENOMIC DNA]</scope>
    <source>
        <strain evidence="13 14">HG66A1</strain>
    </source>
</reference>
<dbReference type="InterPro" id="IPR027417">
    <property type="entry name" value="P-loop_NTPase"/>
</dbReference>
<dbReference type="GO" id="GO:0043138">
    <property type="term" value="F:3'-5' DNA helicase activity"/>
    <property type="evidence" value="ECO:0007669"/>
    <property type="project" value="UniProtKB-EC"/>
</dbReference>
<dbReference type="PANTHER" id="PTHR11070:SF64">
    <property type="entry name" value="ATP-DEPENDENT DNA HELICASE REP"/>
    <property type="match status" value="1"/>
</dbReference>
<dbReference type="InterPro" id="IPR013986">
    <property type="entry name" value="DExx_box_DNA_helicase_dom_sf"/>
</dbReference>
<protein>
    <recommendedName>
        <fullName evidence="8">DNA 3'-5' helicase</fullName>
        <ecNumber evidence="8">5.6.2.4</ecNumber>
    </recommendedName>
</protein>
<dbReference type="Pfam" id="PF13361">
    <property type="entry name" value="UvrD_C"/>
    <property type="match status" value="1"/>
</dbReference>
<keyword evidence="4 10" id="KW-0347">Helicase</keyword>
<evidence type="ECO:0000256" key="8">
    <source>
        <dbReference type="ARBA" id="ARBA00034808"/>
    </source>
</evidence>
<accession>A0A517PN45</accession>
<feature type="binding site" evidence="10">
    <location>
        <begin position="35"/>
        <end position="42"/>
    </location>
    <ligand>
        <name>ATP</name>
        <dbReference type="ChEBI" id="CHEBI:30616"/>
    </ligand>
</feature>
<evidence type="ECO:0000259" key="11">
    <source>
        <dbReference type="PROSITE" id="PS51198"/>
    </source>
</evidence>
<dbReference type="GO" id="GO:0016887">
    <property type="term" value="F:ATP hydrolysis activity"/>
    <property type="evidence" value="ECO:0007669"/>
    <property type="project" value="RHEA"/>
</dbReference>
<dbReference type="PROSITE" id="PS51217">
    <property type="entry name" value="UVRD_HELICASE_CTER"/>
    <property type="match status" value="1"/>
</dbReference>
<dbReference type="InterPro" id="IPR014016">
    <property type="entry name" value="UvrD-like_ATP-bd"/>
</dbReference>
<proteinExistence type="inferred from homology"/>
<keyword evidence="3 10" id="KW-0378">Hydrolase</keyword>
<dbReference type="SUPFAM" id="SSF52540">
    <property type="entry name" value="P-loop containing nucleoside triphosphate hydrolases"/>
    <property type="match status" value="1"/>
</dbReference>
<dbReference type="InterPro" id="IPR000212">
    <property type="entry name" value="DNA_helicase_UvrD/REP"/>
</dbReference>
<dbReference type="Proteomes" id="UP000320421">
    <property type="component" value="Chromosome"/>
</dbReference>
<keyword evidence="5 10" id="KW-0067">ATP-binding</keyword>
<dbReference type="CDD" id="cd17932">
    <property type="entry name" value="DEXQc_UvrD"/>
    <property type="match status" value="1"/>
</dbReference>
<evidence type="ECO:0000256" key="3">
    <source>
        <dbReference type="ARBA" id="ARBA00022801"/>
    </source>
</evidence>
<evidence type="ECO:0000256" key="2">
    <source>
        <dbReference type="ARBA" id="ARBA00022741"/>
    </source>
</evidence>
<evidence type="ECO:0000256" key="5">
    <source>
        <dbReference type="ARBA" id="ARBA00022840"/>
    </source>
</evidence>
<sequence>MSLSSSPSSSSHLSALNPAQREAASTISGPLLVLAGAGTGKTRVITYRMVELIRQGVTPNKILSVTFTNKAAKEMQERMNGLMGKRLPAKPFISTFHSLCVRILREEITALGYPQKFVIYDRGDQESAARAALREIRVNDKSLRPGDLLNRISSWKMANVSPEMATNYTENDFDFLAAMAYRKYQTKLRSSGAVDFDDLLMLTNDLFSQFPDVLAKVQEKFDFVQIDEYQDTNLSQFNLIRALVKPHQNLCVVGDDDQSIYGWRGAEVRHILGFQQQFPGAKVVRLESNYRCTDKIIDLANRLVKHNRDRHKKQLVAHKKMGAPVRFLELADELTEAEKIIGEIRYLHEAQEIPLRDFAILFRTNEQPRVFETELRRTNVRYQLIGSQSFFDRREIRDLLAYMKTLAFPHDELSMLRIINTPTRGIGSGTVEKLVNQAVKAGHQFWDTVDSAREANELTPRASSALSAFHQLIRRYRARLERSPRELAQIMQELIQEIDYASEIRKQYKTSEQQQARLVVLEQFIESIKEYCTRTSAPSPSGFLEETALGDRDDLNDKEDKLSQDAVKLMTLHSAKGLEFPRVYLVGMEEGLLPHKRSVEGTDAEIAEERRIAYVGITRAQDYLTLSRAATRTKWGKKQPTLPSRFLFEMRNTDGEEEED</sequence>
<dbReference type="EMBL" id="CP036266">
    <property type="protein sequence ID" value="QDT20790.1"/>
    <property type="molecule type" value="Genomic_DNA"/>
</dbReference>
<dbReference type="RefSeq" id="WP_145184098.1">
    <property type="nucleotide sequence ID" value="NZ_CP036266.1"/>
</dbReference>
<keyword evidence="2 10" id="KW-0547">Nucleotide-binding</keyword>
<evidence type="ECO:0000256" key="10">
    <source>
        <dbReference type="PROSITE-ProRule" id="PRU00560"/>
    </source>
</evidence>
<organism evidence="13 14">
    <name type="scientific">Gimesia chilikensis</name>
    <dbReference type="NCBI Taxonomy" id="2605989"/>
    <lineage>
        <taxon>Bacteria</taxon>
        <taxon>Pseudomonadati</taxon>
        <taxon>Planctomycetota</taxon>
        <taxon>Planctomycetia</taxon>
        <taxon>Planctomycetales</taxon>
        <taxon>Planctomycetaceae</taxon>
        <taxon>Gimesia</taxon>
    </lineage>
</organism>
<dbReference type="GO" id="GO:0005524">
    <property type="term" value="F:ATP binding"/>
    <property type="evidence" value="ECO:0007669"/>
    <property type="project" value="UniProtKB-UniRule"/>
</dbReference>
<keyword evidence="6" id="KW-0413">Isomerase</keyword>
<evidence type="ECO:0000313" key="13">
    <source>
        <dbReference type="EMBL" id="QDT20790.1"/>
    </source>
</evidence>
<evidence type="ECO:0000259" key="12">
    <source>
        <dbReference type="PROSITE" id="PS51217"/>
    </source>
</evidence>
<dbReference type="Gene3D" id="3.40.50.300">
    <property type="entry name" value="P-loop containing nucleotide triphosphate hydrolases"/>
    <property type="match status" value="2"/>
</dbReference>
<dbReference type="OrthoDB" id="9810135at2"/>
<dbReference type="GO" id="GO:0000725">
    <property type="term" value="P:recombinational repair"/>
    <property type="evidence" value="ECO:0007669"/>
    <property type="project" value="TreeGrafter"/>
</dbReference>
<evidence type="ECO:0000256" key="9">
    <source>
        <dbReference type="ARBA" id="ARBA00048988"/>
    </source>
</evidence>
<evidence type="ECO:0000256" key="7">
    <source>
        <dbReference type="ARBA" id="ARBA00034617"/>
    </source>
</evidence>
<evidence type="ECO:0000313" key="14">
    <source>
        <dbReference type="Proteomes" id="UP000320421"/>
    </source>
</evidence>
<feature type="domain" description="UvrD-like helicase ATP-binding" evidence="11">
    <location>
        <begin position="14"/>
        <end position="293"/>
    </location>
</feature>
<dbReference type="PANTHER" id="PTHR11070">
    <property type="entry name" value="UVRD / RECB / PCRA DNA HELICASE FAMILY MEMBER"/>
    <property type="match status" value="1"/>
</dbReference>
<comment type="catalytic activity">
    <reaction evidence="7">
        <text>Couples ATP hydrolysis with the unwinding of duplex DNA by translocating in the 3'-5' direction.</text>
        <dbReference type="EC" id="5.6.2.4"/>
    </reaction>
</comment>
<name>A0A517PN45_9PLAN</name>
<dbReference type="Gene3D" id="1.10.10.160">
    <property type="match status" value="1"/>
</dbReference>
<evidence type="ECO:0000256" key="1">
    <source>
        <dbReference type="ARBA" id="ARBA00009922"/>
    </source>
</evidence>
<gene>
    <name evidence="13" type="primary">pcrA_2</name>
    <name evidence="13" type="ORF">HG66A1_25790</name>
</gene>
<evidence type="ECO:0000256" key="6">
    <source>
        <dbReference type="ARBA" id="ARBA00023235"/>
    </source>
</evidence>
<dbReference type="GO" id="GO:0003677">
    <property type="term" value="F:DNA binding"/>
    <property type="evidence" value="ECO:0007669"/>
    <property type="project" value="InterPro"/>
</dbReference>
<feature type="domain" description="UvrD-like helicase C-terminal" evidence="12">
    <location>
        <begin position="294"/>
        <end position="577"/>
    </location>
</feature>
<dbReference type="Pfam" id="PF00580">
    <property type="entry name" value="UvrD-helicase"/>
    <property type="match status" value="1"/>
</dbReference>
<dbReference type="CDD" id="cd18807">
    <property type="entry name" value="SF1_C_UvrD"/>
    <property type="match status" value="1"/>
</dbReference>
<comment type="similarity">
    <text evidence="1">Belongs to the helicase family. UvrD subfamily.</text>
</comment>